<evidence type="ECO:0000313" key="2">
    <source>
        <dbReference type="Proteomes" id="UP001162501"/>
    </source>
</evidence>
<reference evidence="1" key="2">
    <citation type="submission" date="2025-03" db="EMBL/GenBank/DDBJ databases">
        <authorList>
            <consortium name="ELIXIR-Norway"/>
            <consortium name="Elixir Norway"/>
        </authorList>
    </citation>
    <scope>NUCLEOTIDE SEQUENCE</scope>
</reference>
<dbReference type="Proteomes" id="UP001162501">
    <property type="component" value="Chromosome 33"/>
</dbReference>
<protein>
    <submittedName>
        <fullName evidence="1">Uncharacterized protein</fullName>
    </submittedName>
</protein>
<accession>A0AC59ZQT9</accession>
<gene>
    <name evidence="1" type="ORF">MRATA1EN22A_LOCUS21336</name>
</gene>
<organism evidence="1 2">
    <name type="scientific">Rangifer tarandus platyrhynchus</name>
    <name type="common">Svalbard reindeer</name>
    <dbReference type="NCBI Taxonomy" id="3082113"/>
    <lineage>
        <taxon>Eukaryota</taxon>
        <taxon>Metazoa</taxon>
        <taxon>Chordata</taxon>
        <taxon>Craniata</taxon>
        <taxon>Vertebrata</taxon>
        <taxon>Euteleostomi</taxon>
        <taxon>Mammalia</taxon>
        <taxon>Eutheria</taxon>
        <taxon>Laurasiatheria</taxon>
        <taxon>Artiodactyla</taxon>
        <taxon>Ruminantia</taxon>
        <taxon>Pecora</taxon>
        <taxon>Cervidae</taxon>
        <taxon>Odocoileinae</taxon>
        <taxon>Rangifer</taxon>
    </lineage>
</organism>
<proteinExistence type="predicted"/>
<name>A0AC59ZQT9_RANTA</name>
<sequence length="133" mass="15111">MAFPRVRSNSEKEHSRKPQHRPFVTSFSRHTLSLPPHFLLLSSKSSPQGCEPQEAGVTLMEAGDCRTLALTLLFDNFMANPLNSFNSLLKCIFSIRFIPTTLVKIVTNPHSPPFLFISTPHPILLTWLYFIFP</sequence>
<reference evidence="1" key="1">
    <citation type="submission" date="2023-05" db="EMBL/GenBank/DDBJ databases">
        <authorList>
            <consortium name="ELIXIR-Norway"/>
        </authorList>
    </citation>
    <scope>NUCLEOTIDE SEQUENCE</scope>
</reference>
<dbReference type="EMBL" id="OX596117">
    <property type="protein sequence ID" value="CAN0486857.1"/>
    <property type="molecule type" value="Genomic_DNA"/>
</dbReference>
<evidence type="ECO:0000313" key="1">
    <source>
        <dbReference type="EMBL" id="CAN0486857.1"/>
    </source>
</evidence>